<dbReference type="PIRSF" id="PIRSF002811">
    <property type="entry name" value="DnaG"/>
    <property type="match status" value="1"/>
</dbReference>
<dbReference type="Gene3D" id="3.90.580.10">
    <property type="entry name" value="Zinc finger, CHC2-type domain"/>
    <property type="match status" value="1"/>
</dbReference>
<dbReference type="EC" id="2.7.7.101" evidence="12"/>
<dbReference type="InterPro" id="IPR002694">
    <property type="entry name" value="Znf_CHC2"/>
</dbReference>
<dbReference type="SUPFAM" id="SSF57783">
    <property type="entry name" value="Zinc beta-ribbon"/>
    <property type="match status" value="1"/>
</dbReference>
<keyword evidence="11 12" id="KW-0804">Transcription</keyword>
<keyword evidence="1 12" id="KW-0240">DNA-directed RNA polymerase</keyword>
<dbReference type="GO" id="GO:0005737">
    <property type="term" value="C:cytoplasm"/>
    <property type="evidence" value="ECO:0007669"/>
    <property type="project" value="TreeGrafter"/>
</dbReference>
<dbReference type="Proteomes" id="UP000588017">
    <property type="component" value="Unassembled WGS sequence"/>
</dbReference>
<dbReference type="SMART" id="SM00493">
    <property type="entry name" value="TOPRIM"/>
    <property type="match status" value="1"/>
</dbReference>
<evidence type="ECO:0000256" key="7">
    <source>
        <dbReference type="ARBA" id="ARBA00022771"/>
    </source>
</evidence>
<dbReference type="GO" id="GO:0000428">
    <property type="term" value="C:DNA-directed RNA polymerase complex"/>
    <property type="evidence" value="ECO:0007669"/>
    <property type="project" value="UniProtKB-KW"/>
</dbReference>
<comment type="function">
    <text evidence="12 13">RNA polymerase that catalyzes the synthesis of short RNA molecules used as primers for DNA polymerase during DNA replication.</text>
</comment>
<evidence type="ECO:0000256" key="10">
    <source>
        <dbReference type="ARBA" id="ARBA00023125"/>
    </source>
</evidence>
<evidence type="ECO:0000256" key="4">
    <source>
        <dbReference type="ARBA" id="ARBA00022695"/>
    </source>
</evidence>
<dbReference type="FunFam" id="3.90.980.10:FF:000001">
    <property type="entry name" value="DNA primase"/>
    <property type="match status" value="1"/>
</dbReference>
<dbReference type="FunFam" id="3.40.1360.10:FF:000002">
    <property type="entry name" value="DNA primase"/>
    <property type="match status" value="1"/>
</dbReference>
<evidence type="ECO:0000256" key="3">
    <source>
        <dbReference type="ARBA" id="ARBA00022679"/>
    </source>
</evidence>
<evidence type="ECO:0000259" key="14">
    <source>
        <dbReference type="PROSITE" id="PS50880"/>
    </source>
</evidence>
<dbReference type="InterPro" id="IPR006295">
    <property type="entry name" value="DNA_primase_DnaG"/>
</dbReference>
<dbReference type="EMBL" id="JACHEH010000003">
    <property type="protein sequence ID" value="MBB6168054.1"/>
    <property type="molecule type" value="Genomic_DNA"/>
</dbReference>
<keyword evidence="4 12" id="KW-0548">Nucleotidyltransferase</keyword>
<protein>
    <recommendedName>
        <fullName evidence="12 13">DNA primase</fullName>
        <ecNumber evidence="12">2.7.7.101</ecNumber>
    </recommendedName>
</protein>
<dbReference type="RefSeq" id="WP_183334122.1">
    <property type="nucleotide sequence ID" value="NZ_BMHX01000003.1"/>
</dbReference>
<dbReference type="GO" id="GO:0008270">
    <property type="term" value="F:zinc ion binding"/>
    <property type="evidence" value="ECO:0007669"/>
    <property type="project" value="UniProtKB-KW"/>
</dbReference>
<evidence type="ECO:0000256" key="5">
    <source>
        <dbReference type="ARBA" id="ARBA00022705"/>
    </source>
</evidence>
<dbReference type="SMART" id="SM00400">
    <property type="entry name" value="ZnF_CHCC"/>
    <property type="match status" value="1"/>
</dbReference>
<dbReference type="InterPro" id="IPR013264">
    <property type="entry name" value="DNAG_N"/>
</dbReference>
<keyword evidence="16" id="KW-1185">Reference proteome</keyword>
<dbReference type="InterPro" id="IPR030846">
    <property type="entry name" value="DnaG_bac"/>
</dbReference>
<evidence type="ECO:0000313" key="15">
    <source>
        <dbReference type="EMBL" id="MBB6168054.1"/>
    </source>
</evidence>
<evidence type="ECO:0000256" key="12">
    <source>
        <dbReference type="HAMAP-Rule" id="MF_00974"/>
    </source>
</evidence>
<comment type="caution">
    <text evidence="12">Lacks conserved residue(s) required for the propagation of feature annotation.</text>
</comment>
<keyword evidence="7" id="KW-0863">Zinc-finger</keyword>
<keyword evidence="2 12" id="KW-0639">Primosome</keyword>
<comment type="catalytic activity">
    <reaction evidence="12">
        <text>ssDNA + n NTP = ssDNA/pppN(pN)n-1 hybrid + (n-1) diphosphate.</text>
        <dbReference type="EC" id="2.7.7.101"/>
    </reaction>
</comment>
<comment type="cofactor">
    <cofactor evidence="13">
        <name>Zn(2+)</name>
        <dbReference type="ChEBI" id="CHEBI:29105"/>
    </cofactor>
    <text evidence="13">Binds 1 zinc ion per monomer.</text>
</comment>
<dbReference type="Gene3D" id="3.90.980.10">
    <property type="entry name" value="DNA primase, catalytic core, N-terminal domain"/>
    <property type="match status" value="1"/>
</dbReference>
<dbReference type="GO" id="GO:0003677">
    <property type="term" value="F:DNA binding"/>
    <property type="evidence" value="ECO:0007669"/>
    <property type="project" value="UniProtKB-KW"/>
</dbReference>
<dbReference type="Pfam" id="PF13662">
    <property type="entry name" value="Toprim_4"/>
    <property type="match status" value="1"/>
</dbReference>
<accession>A0A841KB13</accession>
<dbReference type="InterPro" id="IPR037068">
    <property type="entry name" value="DNA_primase_core_N_sf"/>
</dbReference>
<keyword evidence="3 12" id="KW-0808">Transferase</keyword>
<dbReference type="InterPro" id="IPR034151">
    <property type="entry name" value="TOPRIM_DnaG_bac"/>
</dbReference>
<dbReference type="PANTHER" id="PTHR30313">
    <property type="entry name" value="DNA PRIMASE"/>
    <property type="match status" value="1"/>
</dbReference>
<name>A0A841KB13_9HYPH</name>
<dbReference type="InterPro" id="IPR050219">
    <property type="entry name" value="DnaG_primase"/>
</dbReference>
<dbReference type="GO" id="GO:0006269">
    <property type="term" value="P:DNA replication, synthesis of primer"/>
    <property type="evidence" value="ECO:0007669"/>
    <property type="project" value="UniProtKB-UniRule"/>
</dbReference>
<keyword evidence="9" id="KW-0460">Magnesium</keyword>
<dbReference type="InterPro" id="IPR019475">
    <property type="entry name" value="DNA_primase_DnaB-bd"/>
</dbReference>
<reference evidence="15 16" key="1">
    <citation type="submission" date="2020-08" db="EMBL/GenBank/DDBJ databases">
        <title>Genomic Encyclopedia of Type Strains, Phase IV (KMG-IV): sequencing the most valuable type-strain genomes for metagenomic binning, comparative biology and taxonomic classification.</title>
        <authorList>
            <person name="Goeker M."/>
        </authorList>
    </citation>
    <scope>NUCLEOTIDE SEQUENCE [LARGE SCALE GENOMIC DNA]</scope>
    <source>
        <strain evidence="15 16">DSM 101465</strain>
    </source>
</reference>
<comment type="similarity">
    <text evidence="12 13">Belongs to the DnaG primase family.</text>
</comment>
<dbReference type="PANTHER" id="PTHR30313:SF2">
    <property type="entry name" value="DNA PRIMASE"/>
    <property type="match status" value="1"/>
</dbReference>
<evidence type="ECO:0000256" key="6">
    <source>
        <dbReference type="ARBA" id="ARBA00022723"/>
    </source>
</evidence>
<dbReference type="Pfam" id="PF10410">
    <property type="entry name" value="DnaB_bind"/>
    <property type="match status" value="1"/>
</dbReference>
<sequence>MRFPPSILDEIRARLPVSAVVGKRVRLIKAGREWKGLSPFNPEKTPSFYVNDQKGFYHCFSSGKHGDIFTFLMEVEGLSFPEAVERLAAEAGVTLPKASREAAAQEEKRKSLHDVLELAAAFFEAMLAGPEGAKARDYLAGRGLGPEIQRRFRIGYAPADRFALRDHLAGKGVPAEMMIEAGLLVTGEDVAVPYDRFRDRVMFPIADMRGRVVAFGGRAMSADVPAKYLNSPETPLFHKGRLLYNHHHARKAAHERGTVIAVEGYVDVISLSAAGIHHAVAPLGTALTEEQLGLLWRMADEPILCFDGDKAGQRAAFRAIDVALPVLQPGKSLRFALLPEGQDPDDLVRSRGPAAMEAVLAQARPLSDMLWARELEAGPFDTPERRAALERRIGEVLGQIRDEVLRRHYRAELMARLGELAPAGAVPVAAGGRGRPWRGREGAGARGYGRAAGGWRGGAGAHTAAVAPMPKASPLLARHPLFASSEPTVSPREALILMTLLVHPRLLEEHGETIATLDFADAQAERFRAALVDAAAEGISDGAVIAARLERAGLGPVMERFRRAVRPGDAWVLESEAELSDVETALRQAIILQRRRRSLHSELKAAERALAQDDSEANLVLLCELQAQITSLDGAEAEVEAIRTQAGPPAPGSSS</sequence>
<evidence type="ECO:0000256" key="8">
    <source>
        <dbReference type="ARBA" id="ARBA00022833"/>
    </source>
</evidence>
<keyword evidence="6 13" id="KW-0479">Metal-binding</keyword>
<dbReference type="NCBIfam" id="TIGR01391">
    <property type="entry name" value="dnaG"/>
    <property type="match status" value="1"/>
</dbReference>
<comment type="subunit">
    <text evidence="12">Monomer. Interacts with DnaB.</text>
</comment>
<dbReference type="GO" id="GO:0003899">
    <property type="term" value="F:DNA-directed RNA polymerase activity"/>
    <property type="evidence" value="ECO:0007669"/>
    <property type="project" value="UniProtKB-UniRule"/>
</dbReference>
<keyword evidence="10 12" id="KW-0238">DNA-binding</keyword>
<evidence type="ECO:0000256" key="2">
    <source>
        <dbReference type="ARBA" id="ARBA00022515"/>
    </source>
</evidence>
<feature type="domain" description="Toprim" evidence="14">
    <location>
        <begin position="257"/>
        <end position="339"/>
    </location>
</feature>
<keyword evidence="8 13" id="KW-0862">Zinc</keyword>
<keyword evidence="5 12" id="KW-0235">DNA replication</keyword>
<evidence type="ECO:0000256" key="1">
    <source>
        <dbReference type="ARBA" id="ARBA00022478"/>
    </source>
</evidence>
<dbReference type="Gene3D" id="3.40.1360.10">
    <property type="match status" value="1"/>
</dbReference>
<evidence type="ECO:0000256" key="13">
    <source>
        <dbReference type="PIRNR" id="PIRNR002811"/>
    </source>
</evidence>
<comment type="caution">
    <text evidence="15">The sequence shown here is derived from an EMBL/GenBank/DDBJ whole genome shotgun (WGS) entry which is preliminary data.</text>
</comment>
<dbReference type="GO" id="GO:1990077">
    <property type="term" value="C:primosome complex"/>
    <property type="evidence" value="ECO:0007669"/>
    <property type="project" value="UniProtKB-KW"/>
</dbReference>
<dbReference type="Pfam" id="PF01807">
    <property type="entry name" value="Zn_ribbon_DnaG"/>
    <property type="match status" value="1"/>
</dbReference>
<gene>
    <name evidence="12" type="primary">dnaG</name>
    <name evidence="15" type="ORF">HNQ73_001677</name>
</gene>
<organism evidence="15 16">
    <name type="scientific">Chelatococcus composti</name>
    <dbReference type="NCBI Taxonomy" id="1743235"/>
    <lineage>
        <taxon>Bacteria</taxon>
        <taxon>Pseudomonadati</taxon>
        <taxon>Pseudomonadota</taxon>
        <taxon>Alphaproteobacteria</taxon>
        <taxon>Hyphomicrobiales</taxon>
        <taxon>Chelatococcaceae</taxon>
        <taxon>Chelatococcus</taxon>
    </lineage>
</organism>
<dbReference type="AlphaFoldDB" id="A0A841KB13"/>
<dbReference type="FunFam" id="3.90.580.10:FF:000001">
    <property type="entry name" value="DNA primase"/>
    <property type="match status" value="1"/>
</dbReference>
<dbReference type="SUPFAM" id="SSF56731">
    <property type="entry name" value="DNA primase core"/>
    <property type="match status" value="1"/>
</dbReference>
<dbReference type="InterPro" id="IPR036977">
    <property type="entry name" value="DNA_primase_Znf_CHC2"/>
</dbReference>
<dbReference type="HAMAP" id="MF_00974">
    <property type="entry name" value="DNA_primase_DnaG"/>
    <property type="match status" value="1"/>
</dbReference>
<dbReference type="Pfam" id="PF08275">
    <property type="entry name" value="DNAG_N"/>
    <property type="match status" value="1"/>
</dbReference>
<dbReference type="InterPro" id="IPR006171">
    <property type="entry name" value="TOPRIM_dom"/>
</dbReference>
<dbReference type="CDD" id="cd03364">
    <property type="entry name" value="TOPRIM_DnaG_primases"/>
    <property type="match status" value="1"/>
</dbReference>
<evidence type="ECO:0000256" key="9">
    <source>
        <dbReference type="ARBA" id="ARBA00022842"/>
    </source>
</evidence>
<proteinExistence type="inferred from homology"/>
<dbReference type="PROSITE" id="PS50880">
    <property type="entry name" value="TOPRIM"/>
    <property type="match status" value="1"/>
</dbReference>
<evidence type="ECO:0000313" key="16">
    <source>
        <dbReference type="Proteomes" id="UP000588017"/>
    </source>
</evidence>
<evidence type="ECO:0000256" key="11">
    <source>
        <dbReference type="ARBA" id="ARBA00023163"/>
    </source>
</evidence>